<proteinExistence type="predicted"/>
<keyword evidence="1" id="KW-0378">Hydrolase</keyword>
<dbReference type="Gene3D" id="3.20.20.80">
    <property type="entry name" value="Glycosidases"/>
    <property type="match status" value="1"/>
</dbReference>
<dbReference type="SUPFAM" id="SSF51445">
    <property type="entry name" value="(Trans)glycosidases"/>
    <property type="match status" value="1"/>
</dbReference>
<dbReference type="InterPro" id="IPR052066">
    <property type="entry name" value="Glycosphingolipid_Hydrolases"/>
</dbReference>
<evidence type="ECO:0000313" key="4">
    <source>
        <dbReference type="EMBL" id="MBB5019979.1"/>
    </source>
</evidence>
<comment type="caution">
    <text evidence="4">The sequence shown here is derived from an EMBL/GenBank/DDBJ whole genome shotgun (WGS) entry which is preliminary data.</text>
</comment>
<organism evidence="4 5">
    <name type="scientific">Chitinivorax tropicus</name>
    <dbReference type="NCBI Taxonomy" id="714531"/>
    <lineage>
        <taxon>Bacteria</taxon>
        <taxon>Pseudomonadati</taxon>
        <taxon>Pseudomonadota</taxon>
        <taxon>Betaproteobacteria</taxon>
        <taxon>Chitinivorax</taxon>
    </lineage>
</organism>
<dbReference type="InterPro" id="IPR017853">
    <property type="entry name" value="GH"/>
</dbReference>
<gene>
    <name evidence="4" type="ORF">HNQ59_003287</name>
</gene>
<keyword evidence="5" id="KW-1185">Reference proteome</keyword>
<dbReference type="RefSeq" id="WP_184041393.1">
    <property type="nucleotide sequence ID" value="NZ_JACHHY010000022.1"/>
</dbReference>
<name>A0A840MSC4_9PROT</name>
<keyword evidence="2" id="KW-0326">Glycosidase</keyword>
<dbReference type="GO" id="GO:0004553">
    <property type="term" value="F:hydrolase activity, hydrolyzing O-glycosyl compounds"/>
    <property type="evidence" value="ECO:0007669"/>
    <property type="project" value="InterPro"/>
</dbReference>
<dbReference type="PANTHER" id="PTHR31308">
    <property type="match status" value="1"/>
</dbReference>
<accession>A0A840MSC4</accession>
<dbReference type="GO" id="GO:0000272">
    <property type="term" value="P:polysaccharide catabolic process"/>
    <property type="evidence" value="ECO:0007669"/>
    <property type="project" value="InterPro"/>
</dbReference>
<dbReference type="InterPro" id="IPR001547">
    <property type="entry name" value="Glyco_hydro_5"/>
</dbReference>
<protein>
    <recommendedName>
        <fullName evidence="3">Glycoside hydrolase family 5 domain-containing protein</fullName>
    </recommendedName>
</protein>
<dbReference type="AlphaFoldDB" id="A0A840MSC4"/>
<sequence>MHQAPPLFQVHPDRHHVWPIIRLQLMALVLLLISSPLFAATHDLETIDQSPAASQIHTDTKRILIAGRQFNDAIFRDGLGREAVFRGWNVSGSTKLNESGFKPFRSIADANSGLADLRARTGANVIRLLVAWEAIHPAPDQINTAYLDEIAQQIEAATTRGMYVLLDYHQDLYSRHLFNPNSWHTGNGAPLWITAGGNYPAEYCGIICVSWAQHNLTDEAVRRAFRHFWNNAPVNTPVGWRRVQDSFIWQLTEAMRYLRNRLPSTVYDKVLGLDPFNEPVDGGMEGLSAKEWDNRKLWPFYERVRQAMDVAGWQDKPVFAEPLVFWNTSVGIVAPATGGRHLQTPPGGRFVFNTHFYDAGRQGTDLRAVNNGAYLTHFEEIREESRFWQSPPFVSEFGMGNGKRGHQDTNRIIKAMYQGLETTTYGHNKDRFIDVYAPVLSGTQWQWDRYYNQHKEIMNGNPAKLLTTADAWNDEDYSVVRYQNGQLAYNIDAANIERIYPRRTQGDMVQFHFNAIPRDAAGKPLQWSMLKLDGKAWLADREFALLVWQGRRSDAPTEVFLPPRFDPARTIAVTDMEIRNGLTVATRPTQARNEILLTADVGIQAGSGGHRVLVWDDADNHETTDSWHFLLLVPQLAGEAIPPAVLAEWQRELNRLLVNGKQSVVYLTGSMTDGGYPSR</sequence>
<dbReference type="EMBL" id="JACHHY010000022">
    <property type="protein sequence ID" value="MBB5019979.1"/>
    <property type="molecule type" value="Genomic_DNA"/>
</dbReference>
<dbReference type="PANTHER" id="PTHR31308:SF5">
    <property type="entry name" value="ERGOSTERYL-BETA-GLUCOSIDASE"/>
    <property type="match status" value="1"/>
</dbReference>
<evidence type="ECO:0000256" key="2">
    <source>
        <dbReference type="ARBA" id="ARBA00023295"/>
    </source>
</evidence>
<feature type="domain" description="Glycoside hydrolase family 5" evidence="3">
    <location>
        <begin position="112"/>
        <end position="416"/>
    </location>
</feature>
<evidence type="ECO:0000259" key="3">
    <source>
        <dbReference type="Pfam" id="PF00150"/>
    </source>
</evidence>
<dbReference type="Proteomes" id="UP000575898">
    <property type="component" value="Unassembled WGS sequence"/>
</dbReference>
<evidence type="ECO:0000256" key="1">
    <source>
        <dbReference type="ARBA" id="ARBA00022801"/>
    </source>
</evidence>
<dbReference type="Pfam" id="PF00150">
    <property type="entry name" value="Cellulase"/>
    <property type="match status" value="1"/>
</dbReference>
<evidence type="ECO:0000313" key="5">
    <source>
        <dbReference type="Proteomes" id="UP000575898"/>
    </source>
</evidence>
<reference evidence="4 5" key="1">
    <citation type="submission" date="2020-08" db="EMBL/GenBank/DDBJ databases">
        <title>Genomic Encyclopedia of Type Strains, Phase IV (KMG-IV): sequencing the most valuable type-strain genomes for metagenomic binning, comparative biology and taxonomic classification.</title>
        <authorList>
            <person name="Goeker M."/>
        </authorList>
    </citation>
    <scope>NUCLEOTIDE SEQUENCE [LARGE SCALE GENOMIC DNA]</scope>
    <source>
        <strain evidence="4 5">DSM 27165</strain>
    </source>
</reference>